<gene>
    <name evidence="1" type="ORF">SDC9_20157</name>
    <name evidence="2" type="ORF">SDC9_20218</name>
</gene>
<dbReference type="EMBL" id="VSSQ01000080">
    <property type="protein sequence ID" value="MPL74407.1"/>
    <property type="molecule type" value="Genomic_DNA"/>
</dbReference>
<organism evidence="2">
    <name type="scientific">bioreactor metagenome</name>
    <dbReference type="NCBI Taxonomy" id="1076179"/>
    <lineage>
        <taxon>unclassified sequences</taxon>
        <taxon>metagenomes</taxon>
        <taxon>ecological metagenomes</taxon>
    </lineage>
</organism>
<protein>
    <submittedName>
        <fullName evidence="2">Uncharacterized protein</fullName>
    </submittedName>
</protein>
<comment type="caution">
    <text evidence="2">The sequence shown here is derived from an EMBL/GenBank/DDBJ whole genome shotgun (WGS) entry which is preliminary data.</text>
</comment>
<proteinExistence type="predicted"/>
<evidence type="ECO:0000313" key="2">
    <source>
        <dbReference type="EMBL" id="MPL74407.1"/>
    </source>
</evidence>
<accession>A0A644U650</accession>
<sequence length="130" mass="15637">MISDGALKTHYVREILERDAKYINETQGKVISDNLRRVSGRLLRSIYRNDFQIQADDNRMLLQFNFLRYLRFLDIKSSMDKFKSKDLRSKLALYNRVIYGRLYNDTRSDIKYGFTAQIKERIRQELEKSK</sequence>
<name>A0A644U650_9ZZZZ</name>
<dbReference type="AlphaFoldDB" id="A0A644U650"/>
<evidence type="ECO:0000313" key="1">
    <source>
        <dbReference type="EMBL" id="MPL74346.1"/>
    </source>
</evidence>
<reference evidence="2" key="1">
    <citation type="submission" date="2019-08" db="EMBL/GenBank/DDBJ databases">
        <authorList>
            <person name="Kucharzyk K."/>
            <person name="Murdoch R.W."/>
            <person name="Higgins S."/>
            <person name="Loffler F."/>
        </authorList>
    </citation>
    <scope>NUCLEOTIDE SEQUENCE</scope>
</reference>
<dbReference type="EMBL" id="VSSQ01000080">
    <property type="protein sequence ID" value="MPL74346.1"/>
    <property type="molecule type" value="Genomic_DNA"/>
</dbReference>